<protein>
    <submittedName>
        <fullName evidence="2">Uncharacterized protein</fullName>
    </submittedName>
</protein>
<feature type="transmembrane region" description="Helical" evidence="1">
    <location>
        <begin position="141"/>
        <end position="158"/>
    </location>
</feature>
<dbReference type="EMBL" id="SDHW01000001">
    <property type="protein sequence ID" value="RXK62076.1"/>
    <property type="molecule type" value="Genomic_DNA"/>
</dbReference>
<feature type="transmembrane region" description="Helical" evidence="1">
    <location>
        <begin position="15"/>
        <end position="36"/>
    </location>
</feature>
<feature type="transmembrane region" description="Helical" evidence="1">
    <location>
        <begin position="69"/>
        <end position="91"/>
    </location>
</feature>
<sequence>MTLQNFIAKINWRQILIHFVAFWFFIHAFQTLSFLYNTNLVDIVRHSNGQDTVNVLTNNGTTASDLVYFQLWTSVSGFIGLLVAFIVSLVISIKRHWFWVNSLIAFIATYFLYRYDILGWTYLKKIFWFVGQKFNNTTIEFLFNGIVLLTIGLLIFLLKRPNQFIENNKLATV</sequence>
<evidence type="ECO:0000313" key="2">
    <source>
        <dbReference type="EMBL" id="RXK62076.1"/>
    </source>
</evidence>
<accession>A0A4Q1CM38</accession>
<keyword evidence="1" id="KW-0812">Transmembrane</keyword>
<dbReference type="RefSeq" id="WP_129129448.1">
    <property type="nucleotide sequence ID" value="NZ_SDHW01000001.1"/>
</dbReference>
<evidence type="ECO:0000256" key="1">
    <source>
        <dbReference type="SAM" id="Phobius"/>
    </source>
</evidence>
<gene>
    <name evidence="2" type="ORF">ESA94_03430</name>
</gene>
<reference evidence="2 3" key="1">
    <citation type="submission" date="2019-01" db="EMBL/GenBank/DDBJ databases">
        <title>Lacibacter sp. strain TTM-7.</title>
        <authorList>
            <person name="Chen W.-M."/>
        </authorList>
    </citation>
    <scope>NUCLEOTIDE SEQUENCE [LARGE SCALE GENOMIC DNA]</scope>
    <source>
        <strain evidence="2 3">TTM-7</strain>
    </source>
</reference>
<proteinExistence type="predicted"/>
<evidence type="ECO:0000313" key="3">
    <source>
        <dbReference type="Proteomes" id="UP000290204"/>
    </source>
</evidence>
<dbReference type="Proteomes" id="UP000290204">
    <property type="component" value="Unassembled WGS sequence"/>
</dbReference>
<feature type="transmembrane region" description="Helical" evidence="1">
    <location>
        <begin position="98"/>
        <end position="115"/>
    </location>
</feature>
<organism evidence="2 3">
    <name type="scientific">Lacibacter luteus</name>
    <dbReference type="NCBI Taxonomy" id="2508719"/>
    <lineage>
        <taxon>Bacteria</taxon>
        <taxon>Pseudomonadati</taxon>
        <taxon>Bacteroidota</taxon>
        <taxon>Chitinophagia</taxon>
        <taxon>Chitinophagales</taxon>
        <taxon>Chitinophagaceae</taxon>
        <taxon>Lacibacter</taxon>
    </lineage>
</organism>
<keyword evidence="1" id="KW-1133">Transmembrane helix</keyword>
<name>A0A4Q1CM38_9BACT</name>
<comment type="caution">
    <text evidence="2">The sequence shown here is derived from an EMBL/GenBank/DDBJ whole genome shotgun (WGS) entry which is preliminary data.</text>
</comment>
<dbReference type="OrthoDB" id="1495153at2"/>
<dbReference type="AlphaFoldDB" id="A0A4Q1CM38"/>
<keyword evidence="3" id="KW-1185">Reference proteome</keyword>
<keyword evidence="1" id="KW-0472">Membrane</keyword>